<dbReference type="EMBL" id="BAAAHC010000019">
    <property type="protein sequence ID" value="GAA0536158.1"/>
    <property type="molecule type" value="Genomic_DNA"/>
</dbReference>
<dbReference type="InterPro" id="IPR022060">
    <property type="entry name" value="DUF3616"/>
</dbReference>
<reference evidence="4" key="3">
    <citation type="submission" date="2020-09" db="EMBL/GenBank/DDBJ databases">
        <authorList>
            <person name="Sun Q."/>
            <person name="Zhou Y."/>
        </authorList>
    </citation>
    <scope>NUCLEOTIDE SEQUENCE</scope>
    <source>
        <strain evidence="4">CGMCC 4.7206</strain>
    </source>
</reference>
<dbReference type="Proteomes" id="UP001500220">
    <property type="component" value="Unassembled WGS sequence"/>
</dbReference>
<reference evidence="3 6" key="2">
    <citation type="journal article" date="2019" name="Int. J. Syst. Evol. Microbiol.">
        <title>The Global Catalogue of Microorganisms (GCM) 10K type strain sequencing project: providing services to taxonomists for standard genome sequencing and annotation.</title>
        <authorList>
            <consortium name="The Broad Institute Genomics Platform"/>
            <consortium name="The Broad Institute Genome Sequencing Center for Infectious Disease"/>
            <person name="Wu L."/>
            <person name="Ma J."/>
        </authorList>
    </citation>
    <scope>NUCLEOTIDE SEQUENCE [LARGE SCALE GENOMIC DNA]</scope>
    <source>
        <strain evidence="3 6">JCM 10664</strain>
    </source>
</reference>
<evidence type="ECO:0000313" key="3">
    <source>
        <dbReference type="EMBL" id="GAA0536158.1"/>
    </source>
</evidence>
<evidence type="ECO:0000313" key="6">
    <source>
        <dbReference type="Proteomes" id="UP001500220"/>
    </source>
</evidence>
<keyword evidence="6" id="KW-1185">Reference proteome</keyword>
<organism evidence="4 5">
    <name type="scientific">Saccharopolyspora thermophila</name>
    <dbReference type="NCBI Taxonomy" id="89367"/>
    <lineage>
        <taxon>Bacteria</taxon>
        <taxon>Bacillati</taxon>
        <taxon>Actinomycetota</taxon>
        <taxon>Actinomycetes</taxon>
        <taxon>Pseudonocardiales</taxon>
        <taxon>Pseudonocardiaceae</taxon>
        <taxon>Saccharopolyspora</taxon>
    </lineage>
</organism>
<evidence type="ECO:0000313" key="5">
    <source>
        <dbReference type="Proteomes" id="UP000597989"/>
    </source>
</evidence>
<feature type="domain" description="DUF3616" evidence="2">
    <location>
        <begin position="3"/>
        <end position="48"/>
    </location>
</feature>
<dbReference type="Proteomes" id="UP000597989">
    <property type="component" value="Unassembled WGS sequence"/>
</dbReference>
<dbReference type="Pfam" id="PF12275">
    <property type="entry name" value="DUF3616"/>
    <property type="match status" value="1"/>
</dbReference>
<feature type="compositionally biased region" description="Basic and acidic residues" evidence="1">
    <location>
        <begin position="45"/>
        <end position="62"/>
    </location>
</feature>
<protein>
    <recommendedName>
        <fullName evidence="2">DUF3616 domain-containing protein</fullName>
    </recommendedName>
</protein>
<reference evidence="4 5" key="1">
    <citation type="journal article" date="2014" name="Int. J. Syst. Evol. Microbiol.">
        <title>Complete genome sequence of Corynebacterium casei LMG S-19264T (=DSM 44701T), isolated from a smear-ripened cheese.</title>
        <authorList>
            <consortium name="US DOE Joint Genome Institute (JGI-PGF)"/>
            <person name="Walter F."/>
            <person name="Albersmeier A."/>
            <person name="Kalinowski J."/>
            <person name="Ruckert C."/>
        </authorList>
    </citation>
    <scope>NUCLEOTIDE SEQUENCE [LARGE SCALE GENOMIC DNA]</scope>
    <source>
        <strain evidence="4 5">CGMCC 4.7206</strain>
    </source>
</reference>
<accession>A0A917NBH0</accession>
<feature type="region of interest" description="Disordered" evidence="1">
    <location>
        <begin position="39"/>
        <end position="62"/>
    </location>
</feature>
<comment type="caution">
    <text evidence="4">The sequence shown here is derived from an EMBL/GenBank/DDBJ whole genome shotgun (WGS) entry which is preliminary data.</text>
</comment>
<sequence>MAAGTHVSFPLADVVPLPGEADEEVDVEGISPNGPYLCVAGSHSSTDRPTLRSTDRGFRSSR</sequence>
<evidence type="ECO:0000259" key="2">
    <source>
        <dbReference type="Pfam" id="PF12275"/>
    </source>
</evidence>
<evidence type="ECO:0000256" key="1">
    <source>
        <dbReference type="SAM" id="MobiDB-lite"/>
    </source>
</evidence>
<gene>
    <name evidence="3" type="ORF">GCM10009545_43560</name>
    <name evidence="4" type="ORF">GCM10011581_24180</name>
</gene>
<dbReference type="EMBL" id="BMMT01000007">
    <property type="protein sequence ID" value="GGI86226.1"/>
    <property type="molecule type" value="Genomic_DNA"/>
</dbReference>
<dbReference type="AlphaFoldDB" id="A0A917NBH0"/>
<name>A0A917NBH0_9PSEU</name>
<evidence type="ECO:0000313" key="4">
    <source>
        <dbReference type="EMBL" id="GGI86226.1"/>
    </source>
</evidence>
<proteinExistence type="predicted"/>
<reference evidence="3" key="4">
    <citation type="submission" date="2023-12" db="EMBL/GenBank/DDBJ databases">
        <authorList>
            <person name="Sun Q."/>
            <person name="Inoue M."/>
        </authorList>
    </citation>
    <scope>NUCLEOTIDE SEQUENCE</scope>
    <source>
        <strain evidence="3">JCM 10664</strain>
    </source>
</reference>